<evidence type="ECO:0000313" key="10">
    <source>
        <dbReference type="Proteomes" id="UP001372834"/>
    </source>
</evidence>
<evidence type="ECO:0000313" key="9">
    <source>
        <dbReference type="EMBL" id="KAK6625274.1"/>
    </source>
</evidence>
<dbReference type="Proteomes" id="UP001372834">
    <property type="component" value="Unassembled WGS sequence"/>
</dbReference>
<name>A0AAN8PDQ6_POLSC</name>
<dbReference type="InterPro" id="IPR021643">
    <property type="entry name" value="Mediator_Med13_N"/>
</dbReference>
<comment type="similarity">
    <text evidence="2">Belongs to the Mediator complex subunit 13 family.</text>
</comment>
<keyword evidence="5" id="KW-0805">Transcription regulation</keyword>
<sequence length="333" mass="37011">MRIQFIDCFLFPNVIECDHQKVVCYPQDVATWFGVEGQQGSWETGLNYECRSLLFKALHNLIERCLLSRDCVRLGKFFVQPHDGHEKVLGKNTYLSFSFAFFVHGESTVCASVDVREHPPVYNLTRQHLTAAQASTTGTPVILAPNGLAGNLTGVAFKNSDTSTSRFLEEWRKFYPIHSKFLVRDPDPALPPPVVEIIVGGVKMKYPSCYVLVTDMDDPGSPMVPTSCLLGKAPAAVNNKLNTAAASPPCSPCPNKRKPNLVNPSVMASEYHAISSGHHMKSMHNTQSAAVRMPEWVWQDSILNAVEPDNEEKQLGQWDFTDPTRKANCNCSK</sequence>
<evidence type="ECO:0000256" key="4">
    <source>
        <dbReference type="ARBA" id="ARBA00022491"/>
    </source>
</evidence>
<evidence type="ECO:0000259" key="8">
    <source>
        <dbReference type="Pfam" id="PF11597"/>
    </source>
</evidence>
<evidence type="ECO:0000256" key="5">
    <source>
        <dbReference type="ARBA" id="ARBA00023015"/>
    </source>
</evidence>
<evidence type="ECO:0000256" key="7">
    <source>
        <dbReference type="ARBA" id="ARBA00023242"/>
    </source>
</evidence>
<keyword evidence="4" id="KW-0678">Repressor</keyword>
<gene>
    <name evidence="9" type="ORF">RUM43_005568</name>
</gene>
<reference evidence="9 10" key="1">
    <citation type="submission" date="2023-10" db="EMBL/GenBank/DDBJ databases">
        <title>Genomes of two closely related lineages of the louse Polyplax serrata with different host specificities.</title>
        <authorList>
            <person name="Martinu J."/>
            <person name="Tarabai H."/>
            <person name="Stefka J."/>
            <person name="Hypsa V."/>
        </authorList>
    </citation>
    <scope>NUCLEOTIDE SEQUENCE [LARGE SCALE GENOMIC DNA]</scope>
    <source>
        <strain evidence="9">HR10_N</strain>
    </source>
</reference>
<dbReference type="PANTHER" id="PTHR48249:SF3">
    <property type="entry name" value="MEDIATOR OF RNA POLYMERASE II TRANSCRIPTION SUBUNIT 13"/>
    <property type="match status" value="1"/>
</dbReference>
<organism evidence="9 10">
    <name type="scientific">Polyplax serrata</name>
    <name type="common">Common mouse louse</name>
    <dbReference type="NCBI Taxonomy" id="468196"/>
    <lineage>
        <taxon>Eukaryota</taxon>
        <taxon>Metazoa</taxon>
        <taxon>Ecdysozoa</taxon>
        <taxon>Arthropoda</taxon>
        <taxon>Hexapoda</taxon>
        <taxon>Insecta</taxon>
        <taxon>Pterygota</taxon>
        <taxon>Neoptera</taxon>
        <taxon>Paraneoptera</taxon>
        <taxon>Psocodea</taxon>
        <taxon>Troctomorpha</taxon>
        <taxon>Phthiraptera</taxon>
        <taxon>Anoplura</taxon>
        <taxon>Polyplacidae</taxon>
        <taxon>Polyplax</taxon>
    </lineage>
</organism>
<evidence type="ECO:0000256" key="6">
    <source>
        <dbReference type="ARBA" id="ARBA00023163"/>
    </source>
</evidence>
<evidence type="ECO:0000256" key="3">
    <source>
        <dbReference type="ARBA" id="ARBA00019618"/>
    </source>
</evidence>
<dbReference type="InterPro" id="IPR051139">
    <property type="entry name" value="Mediator_complx_sub13"/>
</dbReference>
<keyword evidence="7" id="KW-0539">Nucleus</keyword>
<dbReference type="GO" id="GO:0003713">
    <property type="term" value="F:transcription coactivator activity"/>
    <property type="evidence" value="ECO:0007669"/>
    <property type="project" value="TreeGrafter"/>
</dbReference>
<protein>
    <recommendedName>
        <fullName evidence="3">Mediator of RNA polymerase II transcription subunit 13</fullName>
    </recommendedName>
</protein>
<evidence type="ECO:0000256" key="1">
    <source>
        <dbReference type="ARBA" id="ARBA00004123"/>
    </source>
</evidence>
<comment type="caution">
    <text evidence="9">The sequence shown here is derived from an EMBL/GenBank/DDBJ whole genome shotgun (WGS) entry which is preliminary data.</text>
</comment>
<feature type="domain" description="Mediator complex subunit Med13 N-terminal" evidence="8">
    <location>
        <begin position="44"/>
        <end position="163"/>
    </location>
</feature>
<dbReference type="GO" id="GO:0016592">
    <property type="term" value="C:mediator complex"/>
    <property type="evidence" value="ECO:0007669"/>
    <property type="project" value="TreeGrafter"/>
</dbReference>
<dbReference type="PANTHER" id="PTHR48249">
    <property type="entry name" value="MEDIATOR OF RNA POLYMERASE II TRANSCRIPTION SUBUNIT 13"/>
    <property type="match status" value="1"/>
</dbReference>
<dbReference type="AlphaFoldDB" id="A0AAN8PDQ6"/>
<dbReference type="Pfam" id="PF11597">
    <property type="entry name" value="Med13_N"/>
    <property type="match status" value="1"/>
</dbReference>
<dbReference type="EMBL" id="JAWJWE010000037">
    <property type="protein sequence ID" value="KAK6625274.1"/>
    <property type="molecule type" value="Genomic_DNA"/>
</dbReference>
<proteinExistence type="inferred from homology"/>
<dbReference type="GO" id="GO:0045944">
    <property type="term" value="P:positive regulation of transcription by RNA polymerase II"/>
    <property type="evidence" value="ECO:0007669"/>
    <property type="project" value="TreeGrafter"/>
</dbReference>
<keyword evidence="6" id="KW-0804">Transcription</keyword>
<comment type="subcellular location">
    <subcellularLocation>
        <location evidence="1">Nucleus</location>
    </subcellularLocation>
</comment>
<accession>A0AAN8PDQ6</accession>
<evidence type="ECO:0000256" key="2">
    <source>
        <dbReference type="ARBA" id="ARBA00009354"/>
    </source>
</evidence>